<protein>
    <submittedName>
        <fullName evidence="1">Uncharacterized protein</fullName>
    </submittedName>
</protein>
<dbReference type="EMBL" id="UARS01000009">
    <property type="protein sequence ID" value="SPW54817.1"/>
    <property type="molecule type" value="Genomic_DNA"/>
</dbReference>
<organism evidence="1 2">
    <name type="scientific">Escherichia coli</name>
    <dbReference type="NCBI Taxonomy" id="562"/>
    <lineage>
        <taxon>Bacteria</taxon>
        <taxon>Pseudomonadati</taxon>
        <taxon>Pseudomonadota</taxon>
        <taxon>Gammaproteobacteria</taxon>
        <taxon>Enterobacterales</taxon>
        <taxon>Enterobacteriaceae</taxon>
        <taxon>Escherichia</taxon>
    </lineage>
</organism>
<evidence type="ECO:0000313" key="1">
    <source>
        <dbReference type="EMBL" id="SPW54817.1"/>
    </source>
</evidence>
<accession>A0A2X1K6W0</accession>
<gene>
    <name evidence="1" type="ORF">NCTC11126_04471</name>
</gene>
<sequence length="100" mass="10844">MNLNHLFDNPHADAAAVAKEGCFAVFVGHYSLLPVPQKITPGFIAVILSQMNGFSPSSPFDMTTTQPGYSSVPLRLKAMQFGWSKNNVCTPWGETLTGEN</sequence>
<dbReference type="Proteomes" id="UP000250561">
    <property type="component" value="Unassembled WGS sequence"/>
</dbReference>
<evidence type="ECO:0000313" key="2">
    <source>
        <dbReference type="Proteomes" id="UP000250561"/>
    </source>
</evidence>
<dbReference type="AlphaFoldDB" id="A0A2X1K6W0"/>
<proteinExistence type="predicted"/>
<reference evidence="1 2" key="1">
    <citation type="submission" date="2018-06" db="EMBL/GenBank/DDBJ databases">
        <authorList>
            <consortium name="Pathogen Informatics"/>
            <person name="Doyle S."/>
        </authorList>
    </citation>
    <scope>NUCLEOTIDE SEQUENCE [LARGE SCALE GENOMIC DNA]</scope>
    <source>
        <strain evidence="1 2">NCTC11126</strain>
    </source>
</reference>
<name>A0A2X1K6W0_ECOLX</name>